<comment type="caution">
    <text evidence="2">The sequence shown here is derived from an EMBL/GenBank/DDBJ whole genome shotgun (WGS) entry which is preliminary data.</text>
</comment>
<dbReference type="PROSITE" id="PS50165">
    <property type="entry name" value="UVRC"/>
    <property type="match status" value="1"/>
</dbReference>
<evidence type="ECO:0000313" key="2">
    <source>
        <dbReference type="EMBL" id="GAO30279.1"/>
    </source>
</evidence>
<dbReference type="InterPro" id="IPR001162">
    <property type="entry name" value="UvrC_RNase_H_dom"/>
</dbReference>
<proteinExistence type="predicted"/>
<dbReference type="InterPro" id="IPR018966">
    <property type="entry name" value="VTC_domain"/>
</dbReference>
<dbReference type="AlphaFoldDB" id="A0A0E9LYE3"/>
<dbReference type="InterPro" id="IPR042267">
    <property type="entry name" value="VTC_sf"/>
</dbReference>
<evidence type="ECO:0000313" key="3">
    <source>
        <dbReference type="Proteomes" id="UP000032900"/>
    </source>
</evidence>
<dbReference type="Proteomes" id="UP000032900">
    <property type="component" value="Unassembled WGS sequence"/>
</dbReference>
<dbReference type="GO" id="GO:0006799">
    <property type="term" value="P:polyphosphate biosynthetic process"/>
    <property type="evidence" value="ECO:0007669"/>
    <property type="project" value="UniProtKB-ARBA"/>
</dbReference>
<feature type="domain" description="UvrC family homology region profile" evidence="1">
    <location>
        <begin position="43"/>
        <end position="115"/>
    </location>
</feature>
<reference evidence="2 3" key="1">
    <citation type="journal article" date="2015" name="Microbes Environ.">
        <title>Distribution and evolution of nitrogen fixation genes in the phylum bacteroidetes.</title>
        <authorList>
            <person name="Inoue J."/>
            <person name="Oshima K."/>
            <person name="Suda W."/>
            <person name="Sakamoto M."/>
            <person name="Iino T."/>
            <person name="Noda S."/>
            <person name="Hongoh Y."/>
            <person name="Hattori M."/>
            <person name="Ohkuma M."/>
        </authorList>
    </citation>
    <scope>NUCLEOTIDE SEQUENCE [LARGE SCALE GENOMIC DNA]</scope>
    <source>
        <strain evidence="2">JCM 15548</strain>
    </source>
</reference>
<accession>A0A0E9LYE3</accession>
<evidence type="ECO:0000259" key="1">
    <source>
        <dbReference type="PROSITE" id="PS50165"/>
    </source>
</evidence>
<gene>
    <name evidence="2" type="ORF">JCM15548_12539</name>
</gene>
<dbReference type="STRING" id="1236989.JCM15548_12539"/>
<organism evidence="2 3">
    <name type="scientific">Geofilum rubicundum JCM 15548</name>
    <dbReference type="NCBI Taxonomy" id="1236989"/>
    <lineage>
        <taxon>Bacteria</taxon>
        <taxon>Pseudomonadati</taxon>
        <taxon>Bacteroidota</taxon>
        <taxon>Bacteroidia</taxon>
        <taxon>Marinilabiliales</taxon>
        <taxon>Marinilabiliaceae</taxon>
        <taxon>Geofilum</taxon>
    </lineage>
</organism>
<dbReference type="Gene3D" id="3.20.100.30">
    <property type="entry name" value="VTC, catalytic tunnel domain"/>
    <property type="match status" value="1"/>
</dbReference>
<dbReference type="EMBL" id="BAZW01000020">
    <property type="protein sequence ID" value="GAO30279.1"/>
    <property type="molecule type" value="Genomic_DNA"/>
</dbReference>
<sequence length="224" mass="26828">MAFVQPDSYALKNEQGIHQYTVRSIYLDSLDMECYNQKESGIQLRRKLRIRGYNQLDNDSKVVLEIKRKIGSRIKKHRASLYFNDLDDMLRNAKLEDVIITQPGKEALDDARRFFFHLKKKQYRPSNLVVYEREAYHGKMDQGVRITFDKDIRSRISPKIETLYDDRNLKRLFYNHFVLEIKYFTNNMPLWAKSLVQEFKLRNDAISKYTIGYDVSKFNQKLTY</sequence>
<protein>
    <recommendedName>
        <fullName evidence="1">UvrC family homology region profile domain-containing protein</fullName>
    </recommendedName>
</protein>
<dbReference type="Pfam" id="PF09359">
    <property type="entry name" value="VTC"/>
    <property type="match status" value="1"/>
</dbReference>
<dbReference type="CDD" id="cd07750">
    <property type="entry name" value="PolyPPase_VTC_like"/>
    <property type="match status" value="1"/>
</dbReference>
<name>A0A0E9LYE3_9BACT</name>
<dbReference type="GO" id="GO:0009381">
    <property type="term" value="F:excinuclease ABC activity"/>
    <property type="evidence" value="ECO:0007669"/>
    <property type="project" value="InterPro"/>
</dbReference>
<keyword evidence="3" id="KW-1185">Reference proteome</keyword>